<evidence type="ECO:0000256" key="11">
    <source>
        <dbReference type="ARBA" id="ARBA00023303"/>
    </source>
</evidence>
<name>A0A182SRB5_9DIPT</name>
<feature type="transmembrane region" description="Helical" evidence="12">
    <location>
        <begin position="122"/>
        <end position="144"/>
    </location>
</feature>
<feature type="transmembrane region" description="Helical" evidence="12">
    <location>
        <begin position="282"/>
        <end position="306"/>
    </location>
</feature>
<evidence type="ECO:0000256" key="6">
    <source>
        <dbReference type="ARBA" id="ARBA00022868"/>
    </source>
</evidence>
<keyword evidence="11 12" id="KW-0407">Ion channel</keyword>
<evidence type="ECO:0000256" key="8">
    <source>
        <dbReference type="ARBA" id="ARBA00022989"/>
    </source>
</evidence>
<keyword evidence="3 12" id="KW-0813">Transport</keyword>
<dbReference type="PANTHER" id="PTHR11893:SF43">
    <property type="entry name" value="INNEXIN INX4-RELATED"/>
    <property type="match status" value="1"/>
</dbReference>
<dbReference type="InterPro" id="IPR000990">
    <property type="entry name" value="Innexin"/>
</dbReference>
<accession>A0A182SRB5</accession>
<keyword evidence="9 12" id="KW-0406">Ion transport</keyword>
<dbReference type="EnsemblMetazoa" id="AMAM011865-RA">
    <property type="protein sequence ID" value="AMAM011865-PA"/>
    <property type="gene ID" value="AMAM011865"/>
</dbReference>
<keyword evidence="6" id="KW-0303">Gap junction</keyword>
<dbReference type="PRINTS" id="PR01262">
    <property type="entry name" value="INNEXIN"/>
</dbReference>
<evidence type="ECO:0000313" key="13">
    <source>
        <dbReference type="EnsemblMetazoa" id="AMAM011865-PA"/>
    </source>
</evidence>
<comment type="caution">
    <text evidence="12">Lacks conserved residue(s) required for the propagation of feature annotation.</text>
</comment>
<feature type="transmembrane region" description="Helical" evidence="12">
    <location>
        <begin position="192"/>
        <end position="217"/>
    </location>
</feature>
<comment type="function">
    <text evidence="12">Structural component of the gap junctions.</text>
</comment>
<reference evidence="14" key="1">
    <citation type="submission" date="2013-09" db="EMBL/GenBank/DDBJ databases">
        <title>The Genome Sequence of Anopheles maculatus species B.</title>
        <authorList>
            <consortium name="The Broad Institute Genomics Platform"/>
            <person name="Neafsey D.E."/>
            <person name="Besansky N."/>
            <person name="Howell P."/>
            <person name="Walton C."/>
            <person name="Young S.K."/>
            <person name="Zeng Q."/>
            <person name="Gargeya S."/>
            <person name="Fitzgerald M."/>
            <person name="Haas B."/>
            <person name="Abouelleil A."/>
            <person name="Allen A.W."/>
            <person name="Alvarado L."/>
            <person name="Arachchi H.M."/>
            <person name="Berlin A.M."/>
            <person name="Chapman S.B."/>
            <person name="Gainer-Dewar J."/>
            <person name="Goldberg J."/>
            <person name="Griggs A."/>
            <person name="Gujja S."/>
            <person name="Hansen M."/>
            <person name="Howarth C."/>
            <person name="Imamovic A."/>
            <person name="Ireland A."/>
            <person name="Larimer J."/>
            <person name="McCowan C."/>
            <person name="Murphy C."/>
            <person name="Pearson M."/>
            <person name="Poon T.W."/>
            <person name="Priest M."/>
            <person name="Roberts A."/>
            <person name="Saif S."/>
            <person name="Shea T."/>
            <person name="Sisk P."/>
            <person name="Sykes S."/>
            <person name="Wortman J."/>
            <person name="Nusbaum C."/>
            <person name="Birren B."/>
        </authorList>
    </citation>
    <scope>NUCLEOTIDE SEQUENCE [LARGE SCALE GENOMIC DNA]</scope>
    <source>
        <strain evidence="14">maculatus3</strain>
    </source>
</reference>
<keyword evidence="7" id="KW-0965">Cell junction</keyword>
<keyword evidence="5 12" id="KW-0812">Transmembrane</keyword>
<evidence type="ECO:0000256" key="2">
    <source>
        <dbReference type="ARBA" id="ARBA00004651"/>
    </source>
</evidence>
<keyword evidence="4" id="KW-1003">Cell membrane</keyword>
<comment type="similarity">
    <text evidence="12">Belongs to the pannexin family.</text>
</comment>
<dbReference type="VEuPathDB" id="VectorBase:AMAM011865"/>
<keyword evidence="8 12" id="KW-1133">Transmembrane helix</keyword>
<evidence type="ECO:0000256" key="3">
    <source>
        <dbReference type="ARBA" id="ARBA00022448"/>
    </source>
</evidence>
<dbReference type="GO" id="GO:0005921">
    <property type="term" value="C:gap junction"/>
    <property type="evidence" value="ECO:0007669"/>
    <property type="project" value="UniProtKB-SubCell"/>
</dbReference>
<protein>
    <recommendedName>
        <fullName evidence="12">Innexin</fullName>
    </recommendedName>
</protein>
<dbReference type="Proteomes" id="UP000075901">
    <property type="component" value="Unassembled WGS sequence"/>
</dbReference>
<organism evidence="13 14">
    <name type="scientific">Anopheles maculatus</name>
    <dbReference type="NCBI Taxonomy" id="74869"/>
    <lineage>
        <taxon>Eukaryota</taxon>
        <taxon>Metazoa</taxon>
        <taxon>Ecdysozoa</taxon>
        <taxon>Arthropoda</taxon>
        <taxon>Hexapoda</taxon>
        <taxon>Insecta</taxon>
        <taxon>Pterygota</taxon>
        <taxon>Neoptera</taxon>
        <taxon>Endopterygota</taxon>
        <taxon>Diptera</taxon>
        <taxon>Nematocera</taxon>
        <taxon>Culicoidea</taxon>
        <taxon>Culicidae</taxon>
        <taxon>Anophelinae</taxon>
        <taxon>Anopheles</taxon>
        <taxon>Anopheles maculatus group</taxon>
    </lineage>
</organism>
<dbReference type="Pfam" id="PF00876">
    <property type="entry name" value="Innexin"/>
    <property type="match status" value="1"/>
</dbReference>
<dbReference type="GO" id="GO:0005886">
    <property type="term" value="C:plasma membrane"/>
    <property type="evidence" value="ECO:0007669"/>
    <property type="project" value="UniProtKB-SubCell"/>
</dbReference>
<keyword evidence="14" id="KW-1185">Reference proteome</keyword>
<proteinExistence type="inferred from homology"/>
<evidence type="ECO:0000256" key="9">
    <source>
        <dbReference type="ARBA" id="ARBA00023065"/>
    </source>
</evidence>
<dbReference type="GO" id="GO:0007602">
    <property type="term" value="P:phototransduction"/>
    <property type="evidence" value="ECO:0007669"/>
    <property type="project" value="TreeGrafter"/>
</dbReference>
<sequence length="398" mass="45823">MLEFARPLQKILRIKQVNSTDLVWRLHCRATVYLLVLASLLLSARQYFGNPIDCVIDSGAVSVSTMNEFCWIMGTYISSDPNFGTVSTLPSLLWLVLDSTDLVKINAKIGHIPESERSYQKYYQWVVFILALQAGMFSLPNFLWKAWEAGRLQSLCDGLTSPIVPDQWEKSRKKQLIAHLVSDFPRLHRTYLLRYIFCTLLNFCNVLLNIFLMNLIFSGFWTNYHPAVSALLSFDFPSWNRYNSQVFPKIAKCDFHFIGPSGSKQNRDGLCLLSLNVVNEKIFAFLWVWLLMLLVISALNLLYWVVVLCSKSFRMWLVAAPLYPIRSTVVARALEGQEIGKWFLLHQLCRNLNPIISRELLTCISKVKTANNRKSYRMAKTGEPDFYTDPEGFVEEDV</sequence>
<keyword evidence="10 12" id="KW-0472">Membrane</keyword>
<evidence type="ECO:0000256" key="12">
    <source>
        <dbReference type="RuleBase" id="RU010713"/>
    </source>
</evidence>
<dbReference type="GO" id="GO:0034220">
    <property type="term" value="P:monoatomic ion transmembrane transport"/>
    <property type="evidence" value="ECO:0007669"/>
    <property type="project" value="UniProtKB-KW"/>
</dbReference>
<evidence type="ECO:0000256" key="1">
    <source>
        <dbReference type="ARBA" id="ARBA00004610"/>
    </source>
</evidence>
<dbReference type="AlphaFoldDB" id="A0A182SRB5"/>
<dbReference type="PANTHER" id="PTHR11893">
    <property type="entry name" value="INNEXIN"/>
    <property type="match status" value="1"/>
</dbReference>
<evidence type="ECO:0000256" key="4">
    <source>
        <dbReference type="ARBA" id="ARBA00022475"/>
    </source>
</evidence>
<evidence type="ECO:0000313" key="14">
    <source>
        <dbReference type="Proteomes" id="UP000075901"/>
    </source>
</evidence>
<gene>
    <name evidence="12" type="primary">inx</name>
</gene>
<reference evidence="13" key="2">
    <citation type="submission" date="2020-05" db="UniProtKB">
        <authorList>
            <consortium name="EnsemblMetazoa"/>
        </authorList>
    </citation>
    <scope>IDENTIFICATION</scope>
    <source>
        <strain evidence="13">maculatus3</strain>
    </source>
</reference>
<evidence type="ECO:0000256" key="7">
    <source>
        <dbReference type="ARBA" id="ARBA00022949"/>
    </source>
</evidence>
<evidence type="ECO:0000256" key="5">
    <source>
        <dbReference type="ARBA" id="ARBA00022692"/>
    </source>
</evidence>
<comment type="subcellular location">
    <subcellularLocation>
        <location evidence="1">Cell junction</location>
        <location evidence="1">Gap junction</location>
    </subcellularLocation>
    <subcellularLocation>
        <location evidence="2 12">Cell membrane</location>
        <topology evidence="2 12">Multi-pass membrane protein</topology>
    </subcellularLocation>
</comment>
<evidence type="ECO:0000256" key="10">
    <source>
        <dbReference type="ARBA" id="ARBA00023136"/>
    </source>
</evidence>
<dbReference type="PROSITE" id="PS51013">
    <property type="entry name" value="PANNEXIN"/>
    <property type="match status" value="1"/>
</dbReference>
<dbReference type="GO" id="GO:0005243">
    <property type="term" value="F:gap junction channel activity"/>
    <property type="evidence" value="ECO:0007669"/>
    <property type="project" value="TreeGrafter"/>
</dbReference>